<dbReference type="Gene3D" id="3.30.460.10">
    <property type="entry name" value="Beta Polymerase, domain 2"/>
    <property type="match status" value="1"/>
</dbReference>
<dbReference type="FunFam" id="1.10.1410.10:FF:000003">
    <property type="entry name" value="non-canonical poly(A) RNA polymerase PAPD7"/>
    <property type="match status" value="1"/>
</dbReference>
<keyword evidence="20" id="KW-1185">Reference proteome</keyword>
<proteinExistence type="inferred from homology"/>
<evidence type="ECO:0000256" key="11">
    <source>
        <dbReference type="ARBA" id="ARBA00076412"/>
    </source>
</evidence>
<dbReference type="Proteomes" id="UP001159641">
    <property type="component" value="Unassembled WGS sequence"/>
</dbReference>
<dbReference type="Pfam" id="PF22600">
    <property type="entry name" value="MTPAP-like_central"/>
    <property type="match status" value="1"/>
</dbReference>
<evidence type="ECO:0000256" key="10">
    <source>
        <dbReference type="ARBA" id="ARBA00067213"/>
    </source>
</evidence>
<dbReference type="EMBL" id="JAIQCJ010001508">
    <property type="protein sequence ID" value="KAJ8789113.1"/>
    <property type="molecule type" value="Genomic_DNA"/>
</dbReference>
<dbReference type="Pfam" id="PF03828">
    <property type="entry name" value="PAP_assoc"/>
    <property type="match status" value="1"/>
</dbReference>
<feature type="domain" description="Poly(A) RNA polymerase mitochondrial-like central palm" evidence="18">
    <location>
        <begin position="103"/>
        <end position="195"/>
    </location>
</feature>
<gene>
    <name evidence="19" type="ORF">J1605_022214</name>
</gene>
<feature type="domain" description="PAP-associated" evidence="17">
    <location>
        <begin position="252"/>
        <end position="311"/>
    </location>
</feature>
<name>A0AB34HAU7_ESCRO</name>
<comment type="similarity">
    <text evidence="2">Belongs to the DNA polymerase type-B-like family.</text>
</comment>
<feature type="region of interest" description="Disordered" evidence="16">
    <location>
        <begin position="397"/>
        <end position="440"/>
    </location>
</feature>
<dbReference type="GO" id="GO:0046872">
    <property type="term" value="F:metal ion binding"/>
    <property type="evidence" value="ECO:0007669"/>
    <property type="project" value="UniProtKB-KW"/>
</dbReference>
<dbReference type="GO" id="GO:0043634">
    <property type="term" value="P:polyadenylation-dependent ncRNA catabolic process"/>
    <property type="evidence" value="ECO:0007669"/>
    <property type="project" value="TreeGrafter"/>
</dbReference>
<evidence type="ECO:0000256" key="2">
    <source>
        <dbReference type="ARBA" id="ARBA00008593"/>
    </source>
</evidence>
<evidence type="ECO:0000256" key="9">
    <source>
        <dbReference type="ARBA" id="ARBA00063831"/>
    </source>
</evidence>
<evidence type="ECO:0000256" key="14">
    <source>
        <dbReference type="ARBA" id="ARBA00082009"/>
    </source>
</evidence>
<evidence type="ECO:0000313" key="19">
    <source>
        <dbReference type="EMBL" id="KAJ8789113.1"/>
    </source>
</evidence>
<dbReference type="AlphaFoldDB" id="A0AB34HAU7"/>
<dbReference type="GO" id="GO:0070568">
    <property type="term" value="F:guanylyltransferase activity"/>
    <property type="evidence" value="ECO:0007669"/>
    <property type="project" value="UniProtKB-ARBA"/>
</dbReference>
<evidence type="ECO:0000256" key="8">
    <source>
        <dbReference type="ARBA" id="ARBA00054414"/>
    </source>
</evidence>
<keyword evidence="5" id="KW-0479">Metal-binding</keyword>
<evidence type="ECO:0000256" key="4">
    <source>
        <dbReference type="ARBA" id="ARBA00022679"/>
    </source>
</evidence>
<evidence type="ECO:0000256" key="1">
    <source>
        <dbReference type="ARBA" id="ARBA00001936"/>
    </source>
</evidence>
<dbReference type="GO" id="GO:1990817">
    <property type="term" value="F:poly(A) RNA polymerase activity"/>
    <property type="evidence" value="ECO:0007669"/>
    <property type="project" value="UniProtKB-EC"/>
</dbReference>
<evidence type="ECO:0000259" key="18">
    <source>
        <dbReference type="Pfam" id="PF22600"/>
    </source>
</evidence>
<dbReference type="InterPro" id="IPR045862">
    <property type="entry name" value="Trf4-like"/>
</dbReference>
<dbReference type="Gene3D" id="1.10.1410.10">
    <property type="match status" value="1"/>
</dbReference>
<dbReference type="FunFam" id="3.30.460.10:FF:000006">
    <property type="entry name" value="non-canonical poly(A) RNA polymerase PAPD5"/>
    <property type="match status" value="1"/>
</dbReference>
<evidence type="ECO:0000256" key="15">
    <source>
        <dbReference type="ARBA" id="ARBA00083848"/>
    </source>
</evidence>
<evidence type="ECO:0000256" key="7">
    <source>
        <dbReference type="ARBA" id="ARBA00048830"/>
    </source>
</evidence>
<keyword evidence="6" id="KW-0460">Magnesium</keyword>
<evidence type="ECO:0000256" key="16">
    <source>
        <dbReference type="SAM" id="MobiDB-lite"/>
    </source>
</evidence>
<dbReference type="GO" id="GO:1905870">
    <property type="term" value="P:positive regulation of 3'-UTR-mediated mRNA stabilization"/>
    <property type="evidence" value="ECO:0007669"/>
    <property type="project" value="UniProtKB-ARBA"/>
</dbReference>
<dbReference type="GO" id="GO:0060212">
    <property type="term" value="P:negative regulation of nuclear-transcribed mRNA poly(A) tail shortening"/>
    <property type="evidence" value="ECO:0007669"/>
    <property type="project" value="UniProtKB-ARBA"/>
</dbReference>
<evidence type="ECO:0000256" key="13">
    <source>
        <dbReference type="ARBA" id="ARBA00080076"/>
    </source>
</evidence>
<protein>
    <recommendedName>
        <fullName evidence="10">Terminal nucleotidyltransferase 4A</fullName>
        <ecNumber evidence="3">2.7.7.19</ecNumber>
    </recommendedName>
    <alternativeName>
        <fullName evidence="13">DNA polymerase sigma</fullName>
    </alternativeName>
    <alternativeName>
        <fullName evidence="12">Non-canonical poly(A) RNA polymerase PAPD7</fullName>
    </alternativeName>
    <alternativeName>
        <fullName evidence="11">PAP-associated domain-containing protein 7</fullName>
    </alternativeName>
    <alternativeName>
        <fullName evidence="15">TRAMP-like complex polyadenylate polymerase</fullName>
    </alternativeName>
    <alternativeName>
        <fullName evidence="14">Terminal guanylyltransferase</fullName>
    </alternativeName>
</protein>
<keyword evidence="4" id="KW-0808">Transferase</keyword>
<dbReference type="GO" id="GO:0003729">
    <property type="term" value="F:mRNA binding"/>
    <property type="evidence" value="ECO:0007669"/>
    <property type="project" value="TreeGrafter"/>
</dbReference>
<comment type="cofactor">
    <cofactor evidence="1">
        <name>Mn(2+)</name>
        <dbReference type="ChEBI" id="CHEBI:29035"/>
    </cofactor>
</comment>
<dbReference type="SUPFAM" id="SSF81301">
    <property type="entry name" value="Nucleotidyltransferase"/>
    <property type="match status" value="1"/>
</dbReference>
<evidence type="ECO:0000256" key="5">
    <source>
        <dbReference type="ARBA" id="ARBA00022723"/>
    </source>
</evidence>
<comment type="caution">
    <text evidence="19">The sequence shown here is derived from an EMBL/GenBank/DDBJ whole genome shotgun (WGS) entry which is preliminary data.</text>
</comment>
<feature type="compositionally biased region" description="Low complexity" evidence="16">
    <location>
        <begin position="417"/>
        <end position="440"/>
    </location>
</feature>
<dbReference type="InterPro" id="IPR043519">
    <property type="entry name" value="NT_sf"/>
</dbReference>
<reference evidence="19 20" key="1">
    <citation type="submission" date="2022-11" db="EMBL/GenBank/DDBJ databases">
        <title>Whole genome sequence of Eschrichtius robustus ER-17-0199.</title>
        <authorList>
            <person name="Bruniche-Olsen A."/>
            <person name="Black A.N."/>
            <person name="Fields C.J."/>
            <person name="Walden K."/>
            <person name="Dewoody J.A."/>
        </authorList>
    </citation>
    <scope>NUCLEOTIDE SEQUENCE [LARGE SCALE GENOMIC DNA]</scope>
    <source>
        <strain evidence="19">ER-17-0199</strain>
        <tissue evidence="19">Blubber</tissue>
    </source>
</reference>
<dbReference type="GO" id="GO:0031123">
    <property type="term" value="P:RNA 3'-end processing"/>
    <property type="evidence" value="ECO:0007669"/>
    <property type="project" value="TreeGrafter"/>
</dbReference>
<comment type="catalytic activity">
    <reaction evidence="7">
        <text>RNA(n) + ATP = RNA(n)-3'-adenine ribonucleotide + diphosphate</text>
        <dbReference type="Rhea" id="RHEA:11332"/>
        <dbReference type="Rhea" id="RHEA-COMP:14527"/>
        <dbReference type="Rhea" id="RHEA-COMP:17347"/>
        <dbReference type="ChEBI" id="CHEBI:30616"/>
        <dbReference type="ChEBI" id="CHEBI:33019"/>
        <dbReference type="ChEBI" id="CHEBI:140395"/>
        <dbReference type="ChEBI" id="CHEBI:173115"/>
        <dbReference type="EC" id="2.7.7.19"/>
    </reaction>
</comment>
<evidence type="ECO:0000256" key="6">
    <source>
        <dbReference type="ARBA" id="ARBA00022842"/>
    </source>
</evidence>
<sequence>MRREVVKRIETVVKDLWPTADVGIPFALLCRYKFMSAPCGRLCLWVCADVAEAMLPGSRGSWDGWPPLPRSWLETHAPCPAQSETLGLPGWDLCRAWVALTPSSVQIFGSFSTGLYLPTSDIDLVVFGKWERPPLQLLEQALRKHSVAEPGSIKVLDKATVPIIKLTDQETEVKVDISFNMETGVRAAEFIKNYMKKYSLLPYLILVLKQFLLQRDLNEVFTGGISSYSLILMAISFLQLHPRIDARRADENLGMLLVEFFELYGRNFNYLKTGIRIKEGGAYIAKEEIMKAMTSGYRPSMLCIEDPLLPGNDVGRSSYGAMQVKQVFDYAYIVLSHAVSPLARSYPNRDSESTLGRIIKVTQEVIDYRAWIKEKWGSRAHAAPDPDDRIKTAERVGACEGEQPPRRDPESPCGPRLALSLPSPQLLSSGSSASSVSSLSGSDIVSVSAGGEYVWKMPAADSDTPPCPTPSVRQFSLQAPAPLPASLPAALPVPSGRPQPATPRTLVMATNTQVSGW</sequence>
<evidence type="ECO:0000256" key="12">
    <source>
        <dbReference type="ARBA" id="ARBA00076531"/>
    </source>
</evidence>
<dbReference type="EC" id="2.7.7.19" evidence="3"/>
<comment type="subunit">
    <text evidence="9">Component of a nuclear TRAMP-like complex, an ATP-dependent exosome regulatory complex consisting of a helicase (MTREX), an oligadenylate polymerase (TENT4B or TENT4A), and a substrate specific RNA-binding factor (ZCCHC7 or ZCCHC8). Several TRAMP-like complexes exist with specific compositions and are associated with nuclear, or nucleolar RNA exosomes.</text>
</comment>
<dbReference type="PANTHER" id="PTHR23092">
    <property type="entry name" value="POLY(A) RNA POLYMERASE"/>
    <property type="match status" value="1"/>
</dbReference>
<dbReference type="PANTHER" id="PTHR23092:SF24">
    <property type="entry name" value="TERMINAL NUCLEOTIDYLTRANSFERASE 4A"/>
    <property type="match status" value="1"/>
</dbReference>
<evidence type="ECO:0000313" key="20">
    <source>
        <dbReference type="Proteomes" id="UP001159641"/>
    </source>
</evidence>
<dbReference type="InterPro" id="IPR002058">
    <property type="entry name" value="PAP_assoc"/>
</dbReference>
<dbReference type="SUPFAM" id="SSF81631">
    <property type="entry name" value="PAP/OAS1 substrate-binding domain"/>
    <property type="match status" value="1"/>
</dbReference>
<comment type="function">
    <text evidence="8">Terminal nucleotidyltransferase that catalyzes preferentially the transfer of ATP and GTP on RNA 3' poly(A) tail creating a heterogeneous 3' poly(A) tail leading to mRNAs stabilization by protecting mRNAs from active deadenylation. Also functions as a catalytic subunit of a TRAMP-like complex which has a poly(A) RNA polymerase activity and is involved in a post-transcriptional quality control mechanism. Polyadenylation with short oligo(A) tails is required for the degradative activity of the exosome on several of its nuclear RNA substrates. Has no terminal uridylyltransferase activity, and does not play a role in replication-dependent histone mRNA degradation via uridylation.</text>
</comment>
<accession>A0AB34HAU7</accession>
<dbReference type="CDD" id="cd05402">
    <property type="entry name" value="NT_PAP_TUTase"/>
    <property type="match status" value="1"/>
</dbReference>
<dbReference type="GO" id="GO:0005730">
    <property type="term" value="C:nucleolus"/>
    <property type="evidence" value="ECO:0007669"/>
    <property type="project" value="TreeGrafter"/>
</dbReference>
<evidence type="ECO:0000259" key="17">
    <source>
        <dbReference type="Pfam" id="PF03828"/>
    </source>
</evidence>
<dbReference type="GO" id="GO:0031499">
    <property type="term" value="C:TRAMP complex"/>
    <property type="evidence" value="ECO:0007669"/>
    <property type="project" value="TreeGrafter"/>
</dbReference>
<evidence type="ECO:0000256" key="3">
    <source>
        <dbReference type="ARBA" id="ARBA00012388"/>
    </source>
</evidence>
<organism evidence="19 20">
    <name type="scientific">Eschrichtius robustus</name>
    <name type="common">California gray whale</name>
    <name type="synonym">Eschrichtius gibbosus</name>
    <dbReference type="NCBI Taxonomy" id="9764"/>
    <lineage>
        <taxon>Eukaryota</taxon>
        <taxon>Metazoa</taxon>
        <taxon>Chordata</taxon>
        <taxon>Craniata</taxon>
        <taxon>Vertebrata</taxon>
        <taxon>Euteleostomi</taxon>
        <taxon>Mammalia</taxon>
        <taxon>Eutheria</taxon>
        <taxon>Laurasiatheria</taxon>
        <taxon>Artiodactyla</taxon>
        <taxon>Whippomorpha</taxon>
        <taxon>Cetacea</taxon>
        <taxon>Mysticeti</taxon>
        <taxon>Eschrichtiidae</taxon>
        <taxon>Eschrichtius</taxon>
    </lineage>
</organism>
<dbReference type="InterPro" id="IPR054708">
    <property type="entry name" value="MTPAP-like_central"/>
</dbReference>